<comment type="caution">
    <text evidence="12">The sequence shown here is derived from an EMBL/GenBank/DDBJ whole genome shotgun (WGS) entry which is preliminary data.</text>
</comment>
<dbReference type="InterPro" id="IPR000515">
    <property type="entry name" value="MetI-like"/>
</dbReference>
<evidence type="ECO:0000256" key="3">
    <source>
        <dbReference type="ARBA" id="ARBA00010072"/>
    </source>
</evidence>
<dbReference type="Gene3D" id="1.10.3720.10">
    <property type="entry name" value="MetI-like"/>
    <property type="match status" value="1"/>
</dbReference>
<evidence type="ECO:0000256" key="9">
    <source>
        <dbReference type="ARBA" id="ARBA00023136"/>
    </source>
</evidence>
<dbReference type="SUPFAM" id="SSF161098">
    <property type="entry name" value="MetI-like"/>
    <property type="match status" value="1"/>
</dbReference>
<comment type="similarity">
    <text evidence="3">Belongs to the binding-protein-dependent transport system permease family. HisMQ subfamily.</text>
</comment>
<evidence type="ECO:0000313" key="13">
    <source>
        <dbReference type="Proteomes" id="UP001203880"/>
    </source>
</evidence>
<comment type="function">
    <text evidence="1">Part of the binding-protein-dependent transport system for glutamine; probably responsible for the translocation of the substrate across the membrane.</text>
</comment>
<keyword evidence="4 10" id="KW-0813">Transport</keyword>
<evidence type="ECO:0000313" key="12">
    <source>
        <dbReference type="EMBL" id="MCL6284198.1"/>
    </source>
</evidence>
<evidence type="ECO:0000256" key="10">
    <source>
        <dbReference type="RuleBase" id="RU363032"/>
    </source>
</evidence>
<dbReference type="PANTHER" id="PTHR30614">
    <property type="entry name" value="MEMBRANE COMPONENT OF AMINO ACID ABC TRANSPORTER"/>
    <property type="match status" value="1"/>
</dbReference>
<feature type="transmembrane region" description="Helical" evidence="10">
    <location>
        <begin position="194"/>
        <end position="213"/>
    </location>
</feature>
<dbReference type="CDD" id="cd06261">
    <property type="entry name" value="TM_PBP2"/>
    <property type="match status" value="1"/>
</dbReference>
<evidence type="ECO:0000256" key="7">
    <source>
        <dbReference type="ARBA" id="ARBA00022970"/>
    </source>
</evidence>
<gene>
    <name evidence="12" type="ORF">M3P21_11740</name>
</gene>
<proteinExistence type="inferred from homology"/>
<keyword evidence="6 10" id="KW-0812">Transmembrane</keyword>
<feature type="transmembrane region" description="Helical" evidence="10">
    <location>
        <begin position="136"/>
        <end position="157"/>
    </location>
</feature>
<dbReference type="EMBL" id="JAMFMB010000013">
    <property type="protein sequence ID" value="MCL6284198.1"/>
    <property type="molecule type" value="Genomic_DNA"/>
</dbReference>
<evidence type="ECO:0000256" key="1">
    <source>
        <dbReference type="ARBA" id="ARBA00003159"/>
    </source>
</evidence>
<dbReference type="InterPro" id="IPR035906">
    <property type="entry name" value="MetI-like_sf"/>
</dbReference>
<dbReference type="Pfam" id="PF00528">
    <property type="entry name" value="BPD_transp_1"/>
    <property type="match status" value="1"/>
</dbReference>
<keyword evidence="9 10" id="KW-0472">Membrane</keyword>
<name>A0ABT0Q2U4_9RHOB</name>
<organism evidence="12 13">
    <name type="scientific">Ruegeria spongiae</name>
    <dbReference type="NCBI Taxonomy" id="2942209"/>
    <lineage>
        <taxon>Bacteria</taxon>
        <taxon>Pseudomonadati</taxon>
        <taxon>Pseudomonadota</taxon>
        <taxon>Alphaproteobacteria</taxon>
        <taxon>Rhodobacterales</taxon>
        <taxon>Roseobacteraceae</taxon>
        <taxon>Ruegeria</taxon>
    </lineage>
</organism>
<comment type="subcellular location">
    <subcellularLocation>
        <location evidence="2">Cell inner membrane</location>
        <topology evidence="2">Multi-pass membrane protein</topology>
    </subcellularLocation>
    <subcellularLocation>
        <location evidence="10">Cell membrane</location>
        <topology evidence="10">Multi-pass membrane protein</topology>
    </subcellularLocation>
</comment>
<feature type="domain" description="ABC transmembrane type-1" evidence="11">
    <location>
        <begin position="21"/>
        <end position="210"/>
    </location>
</feature>
<reference evidence="12" key="1">
    <citation type="submission" date="2022-05" db="EMBL/GenBank/DDBJ databases">
        <authorList>
            <person name="Park J.-S."/>
        </authorList>
    </citation>
    <scope>NUCLEOTIDE SEQUENCE</scope>
    <source>
        <strain evidence="12">2012CJ41-6</strain>
    </source>
</reference>
<dbReference type="PROSITE" id="PS50928">
    <property type="entry name" value="ABC_TM1"/>
    <property type="match status" value="1"/>
</dbReference>
<evidence type="ECO:0000256" key="5">
    <source>
        <dbReference type="ARBA" id="ARBA00022475"/>
    </source>
</evidence>
<dbReference type="Proteomes" id="UP001203880">
    <property type="component" value="Unassembled WGS sequence"/>
</dbReference>
<feature type="transmembrane region" description="Helical" evidence="10">
    <location>
        <begin position="27"/>
        <end position="48"/>
    </location>
</feature>
<evidence type="ECO:0000256" key="6">
    <source>
        <dbReference type="ARBA" id="ARBA00022692"/>
    </source>
</evidence>
<protein>
    <submittedName>
        <fullName evidence="12">Amino acid ABC transporter permease</fullName>
    </submittedName>
</protein>
<evidence type="ECO:0000256" key="4">
    <source>
        <dbReference type="ARBA" id="ARBA00022448"/>
    </source>
</evidence>
<keyword evidence="8 10" id="KW-1133">Transmembrane helix</keyword>
<dbReference type="NCBIfam" id="TIGR01726">
    <property type="entry name" value="HEQRo_perm_3TM"/>
    <property type="match status" value="1"/>
</dbReference>
<feature type="transmembrane region" description="Helical" evidence="10">
    <location>
        <begin position="69"/>
        <end position="88"/>
    </location>
</feature>
<keyword evidence="7" id="KW-0029">Amino-acid transport</keyword>
<keyword evidence="5" id="KW-1003">Cell membrane</keyword>
<evidence type="ECO:0000256" key="8">
    <source>
        <dbReference type="ARBA" id="ARBA00022989"/>
    </source>
</evidence>
<dbReference type="PANTHER" id="PTHR30614:SF20">
    <property type="entry name" value="GLUTAMINE TRANSPORT SYSTEM PERMEASE PROTEIN GLNP"/>
    <property type="match status" value="1"/>
</dbReference>
<dbReference type="RefSeq" id="WP_249710189.1">
    <property type="nucleotide sequence ID" value="NZ_JAMFMB010000013.1"/>
</dbReference>
<sequence length="223" mass="25081">MNYEFNWFYVKKALPQLMDGLMVTLQLTLWANIIGLVLGFIVAIGMLSKIRMIVWPLTAYIEFFRCTPALIQLVWFFFCVPILFNVWWSAEFMGMLALGLNLAAFNAEAYRAAIQAIPHAHTDASTALGLNVLQRIIYVILPQALILALPVLITNGIGIFQQSALVALISVQDLMYEGRYIATQTFRPIETLTTVALIYFAVSFPVSQAVTLVERRTKRLLAS</sequence>
<evidence type="ECO:0000259" key="11">
    <source>
        <dbReference type="PROSITE" id="PS50928"/>
    </source>
</evidence>
<keyword evidence="13" id="KW-1185">Reference proteome</keyword>
<evidence type="ECO:0000256" key="2">
    <source>
        <dbReference type="ARBA" id="ARBA00004429"/>
    </source>
</evidence>
<accession>A0ABT0Q2U4</accession>
<dbReference type="InterPro" id="IPR010065">
    <property type="entry name" value="AA_ABC_transptr_permease_3TM"/>
</dbReference>
<dbReference type="InterPro" id="IPR043429">
    <property type="entry name" value="ArtM/GltK/GlnP/TcyL/YhdX-like"/>
</dbReference>